<dbReference type="Proteomes" id="UP001396334">
    <property type="component" value="Unassembled WGS sequence"/>
</dbReference>
<comment type="caution">
    <text evidence="2">The sequence shown here is derived from an EMBL/GenBank/DDBJ whole genome shotgun (WGS) entry which is preliminary data.</text>
</comment>
<reference evidence="2 3" key="1">
    <citation type="journal article" date="2024" name="G3 (Bethesda)">
        <title>Genome assembly of Hibiscus sabdariffa L. provides insights into metabolisms of medicinal natural products.</title>
        <authorList>
            <person name="Kim T."/>
        </authorList>
    </citation>
    <scope>NUCLEOTIDE SEQUENCE [LARGE SCALE GENOMIC DNA]</scope>
    <source>
        <strain evidence="2">TK-2024</strain>
        <tissue evidence="2">Old leaves</tissue>
    </source>
</reference>
<protein>
    <submittedName>
        <fullName evidence="2">Uncharacterized protein</fullName>
    </submittedName>
</protein>
<name>A0ABR2R8B7_9ROSI</name>
<feature type="coiled-coil region" evidence="1">
    <location>
        <begin position="765"/>
        <end position="799"/>
    </location>
</feature>
<sequence length="1007" mass="113677">MGNSADCFFGQLHGIDDRSGSRWCESRSGPPLGRRFQFAGSRPPIGTELGGGSFGYFSMGLLYFQYGWLREAATMGPFVFIVDGVQNLVLSISRSRSGSVAVGRFAVFWWKLNEDVGSFDRLAFGRSVLEMGMVAFAFSIRSRYRMRIEGSQRFTELKIGEGLLDGWFEVLNKEVIWAWSWWRYRKEKIYCSVWVYRWFRRKFRRVEESLFSRFGLTTPVEGGLSFVLISIGDRKSDELGIIGWPDFVVSEVGEREVWSWGVECNVLEGINVCLRWLECLSLGAGWECLRWFPIFWVLQEVCMRYRWWFWKDKREGYRGNASRRWLWCFTRRSTAESKGRGKVTGVFMGNVNGRCMAQRGRVCTWFFLCENLGHTRWLVSRQVVQWGTFSWTCGVVGLAGGLRLTGGVQEGLLSKAALMGNQFGVKRCVSRGYFNGVKRGTLSNQSVMRKRGVLGSGFIRVKRGVLSYRSVTLKRCVLGSSHSVVFKRCVFGGRAIVMKRNVWEERWRATALWKKLIQGTCEAVNGLSEFRRWVYSWGVAVFESRFEGSRVSGFSLMMPVEGGLSLGLSSVGDQKLDGFGIVGWLDFVVSDFGEVEVRAWWMERNGSEGIKGVWISYRWWFWKDKRKGSRGKASRLWLWCFSRRSTAESKGMGKVIGVFMGFHGCCMLRRERAGTWYASCGKLGPTRWLRSGYVVRWGTFPWTCGVTELAGGPRLTYGAHGGLLLKVALMPGSMRVKRCVLKPALDGVKRCVLKPVIAKMECVERRFLQEEILVMADEVANLMNNLRFSEEELVEMEGMESQCKEQQCDTEKWVVAKLFTMRKVDGAAMGVQISNSFGVSVAVDLRTGEGSMGSFLRFRSTIDCAKPLKSKPAGEEGPYQFGEWLRVPLAQKKSTFQGGKKQGVVYTARGTGETGRSSGRGKNLEMLQQADGGGEGRGQQVNFAQLRPRGPKRVLQGKYEVCTPVGPKMARSASSSQRIEVEGGSEVVSPLKTSITVEAAAQPRREP</sequence>
<evidence type="ECO:0000313" key="2">
    <source>
        <dbReference type="EMBL" id="KAK9009205.1"/>
    </source>
</evidence>
<accession>A0ABR2R8B7</accession>
<evidence type="ECO:0000313" key="3">
    <source>
        <dbReference type="Proteomes" id="UP001396334"/>
    </source>
</evidence>
<keyword evidence="1" id="KW-0175">Coiled coil</keyword>
<keyword evidence="3" id="KW-1185">Reference proteome</keyword>
<organism evidence="2 3">
    <name type="scientific">Hibiscus sabdariffa</name>
    <name type="common">roselle</name>
    <dbReference type="NCBI Taxonomy" id="183260"/>
    <lineage>
        <taxon>Eukaryota</taxon>
        <taxon>Viridiplantae</taxon>
        <taxon>Streptophyta</taxon>
        <taxon>Embryophyta</taxon>
        <taxon>Tracheophyta</taxon>
        <taxon>Spermatophyta</taxon>
        <taxon>Magnoliopsida</taxon>
        <taxon>eudicotyledons</taxon>
        <taxon>Gunneridae</taxon>
        <taxon>Pentapetalae</taxon>
        <taxon>rosids</taxon>
        <taxon>malvids</taxon>
        <taxon>Malvales</taxon>
        <taxon>Malvaceae</taxon>
        <taxon>Malvoideae</taxon>
        <taxon>Hibiscus</taxon>
    </lineage>
</organism>
<dbReference type="EMBL" id="JBBPBN010000024">
    <property type="protein sequence ID" value="KAK9009205.1"/>
    <property type="molecule type" value="Genomic_DNA"/>
</dbReference>
<proteinExistence type="predicted"/>
<evidence type="ECO:0000256" key="1">
    <source>
        <dbReference type="SAM" id="Coils"/>
    </source>
</evidence>
<gene>
    <name evidence="2" type="ORF">V6N11_035750</name>
</gene>